<dbReference type="KEGG" id="oxy:HCG48_19385"/>
<organism evidence="1 2">
    <name type="scientific">Oxynema aestuarii AP17</name>
    <dbReference type="NCBI Taxonomy" id="2064643"/>
    <lineage>
        <taxon>Bacteria</taxon>
        <taxon>Bacillati</taxon>
        <taxon>Cyanobacteriota</taxon>
        <taxon>Cyanophyceae</taxon>
        <taxon>Oscillatoriophycideae</taxon>
        <taxon>Oscillatoriales</taxon>
        <taxon>Oscillatoriaceae</taxon>
        <taxon>Oxynema</taxon>
        <taxon>Oxynema aestuarii</taxon>
    </lineage>
</organism>
<dbReference type="InterPro" id="IPR036514">
    <property type="entry name" value="SGNH_hydro_sf"/>
</dbReference>
<dbReference type="RefSeq" id="WP_168570627.1">
    <property type="nucleotide sequence ID" value="NZ_CP051167.1"/>
</dbReference>
<dbReference type="Gene3D" id="3.40.50.1110">
    <property type="entry name" value="SGNH hydrolase"/>
    <property type="match status" value="1"/>
</dbReference>
<sequence>MSLYDRRHIYAICLGDSHIKIFSKIDRDRSIPGMYFETIAVPGATARGLLNPNSRTDALQIFRRRIESAKPWQYLFFQLGEVDCGFLIWYCAQKYKISIKDALETSILNYCNFLEWIRARNFDNIYILSVPLPTIPDGVNWGEVANARREVKASQLERTALTLEYNDRLKQECEKRGFCFIDITSEQLNPETQIIDTRFVNSDILDHHLNPIAYSVSIVKILKNL</sequence>
<name>A0A6H1U4D0_9CYAN</name>
<gene>
    <name evidence="1" type="ORF">HCG48_19385</name>
</gene>
<evidence type="ECO:0000313" key="2">
    <source>
        <dbReference type="Proteomes" id="UP000500857"/>
    </source>
</evidence>
<dbReference type="SUPFAM" id="SSF52266">
    <property type="entry name" value="SGNH hydrolase"/>
    <property type="match status" value="1"/>
</dbReference>
<dbReference type="Proteomes" id="UP000500857">
    <property type="component" value="Chromosome"/>
</dbReference>
<keyword evidence="1" id="KW-0378">Hydrolase</keyword>
<dbReference type="EMBL" id="CP051167">
    <property type="protein sequence ID" value="QIZ72479.1"/>
    <property type="molecule type" value="Genomic_DNA"/>
</dbReference>
<proteinExistence type="predicted"/>
<evidence type="ECO:0000313" key="1">
    <source>
        <dbReference type="EMBL" id="QIZ72479.1"/>
    </source>
</evidence>
<dbReference type="GO" id="GO:0016787">
    <property type="term" value="F:hydrolase activity"/>
    <property type="evidence" value="ECO:0007669"/>
    <property type="project" value="UniProtKB-KW"/>
</dbReference>
<dbReference type="AlphaFoldDB" id="A0A6H1U4D0"/>
<reference evidence="1 2" key="1">
    <citation type="submission" date="2020-04" db="EMBL/GenBank/DDBJ databases">
        <authorList>
            <person name="Basu S."/>
            <person name="Maruthanayagam V."/>
            <person name="Chakraborty S."/>
            <person name="Pramanik A."/>
            <person name="Mukherjee J."/>
            <person name="Brink B."/>
        </authorList>
    </citation>
    <scope>NUCLEOTIDE SEQUENCE [LARGE SCALE GENOMIC DNA]</scope>
    <source>
        <strain evidence="1 2">AP17</strain>
    </source>
</reference>
<accession>A0A6H1U4D0</accession>
<keyword evidence="2" id="KW-1185">Reference proteome</keyword>
<protein>
    <submittedName>
        <fullName evidence="1">SGNH/GDSL hydrolase family protein</fullName>
    </submittedName>
</protein>